<reference evidence="3 4" key="1">
    <citation type="submission" date="2024-09" db="EMBL/GenBank/DDBJ databases">
        <authorList>
            <person name="Sun Q."/>
            <person name="Mori K."/>
        </authorList>
    </citation>
    <scope>NUCLEOTIDE SEQUENCE [LARGE SCALE GENOMIC DNA]</scope>
    <source>
        <strain evidence="3 4">CECT 7955</strain>
    </source>
</reference>
<evidence type="ECO:0000259" key="2">
    <source>
        <dbReference type="Pfam" id="PF18962"/>
    </source>
</evidence>
<dbReference type="Proteomes" id="UP001589607">
    <property type="component" value="Unassembled WGS sequence"/>
</dbReference>
<evidence type="ECO:0000256" key="1">
    <source>
        <dbReference type="ARBA" id="ARBA00022729"/>
    </source>
</evidence>
<protein>
    <submittedName>
        <fullName evidence="3">T9SS type A sorting domain-containing protein</fullName>
    </submittedName>
</protein>
<accession>A0ABV5GNE8</accession>
<dbReference type="NCBIfam" id="TIGR04183">
    <property type="entry name" value="Por_Secre_tail"/>
    <property type="match status" value="1"/>
</dbReference>
<name>A0ABV5GNE8_9FLAO</name>
<feature type="domain" description="Secretion system C-terminal sorting" evidence="2">
    <location>
        <begin position="10"/>
        <end position="64"/>
    </location>
</feature>
<dbReference type="Gene3D" id="2.60.120.380">
    <property type="match status" value="1"/>
</dbReference>
<keyword evidence="1" id="KW-0732">Signal</keyword>
<dbReference type="EMBL" id="JBHMEY010000026">
    <property type="protein sequence ID" value="MFB9096915.1"/>
    <property type="molecule type" value="Genomic_DNA"/>
</dbReference>
<keyword evidence="4" id="KW-1185">Reference proteome</keyword>
<sequence>MNWYFCIDVQKDVEFTVYDIVGETIISKNSSIVNNTLDLTKFEKGIYMLVVTNWNGETETYKLIKE</sequence>
<proteinExistence type="predicted"/>
<comment type="caution">
    <text evidence="3">The sequence shown here is derived from an EMBL/GenBank/DDBJ whole genome shotgun (WGS) entry which is preliminary data.</text>
</comment>
<organism evidence="3 4">
    <name type="scientific">Flavobacterium jumunjinense</name>
    <dbReference type="NCBI Taxonomy" id="998845"/>
    <lineage>
        <taxon>Bacteria</taxon>
        <taxon>Pseudomonadati</taxon>
        <taxon>Bacteroidota</taxon>
        <taxon>Flavobacteriia</taxon>
        <taxon>Flavobacteriales</taxon>
        <taxon>Flavobacteriaceae</taxon>
        <taxon>Flavobacterium</taxon>
    </lineage>
</organism>
<dbReference type="RefSeq" id="WP_379677843.1">
    <property type="nucleotide sequence ID" value="NZ_CBCSGE010000047.1"/>
</dbReference>
<evidence type="ECO:0000313" key="4">
    <source>
        <dbReference type="Proteomes" id="UP001589607"/>
    </source>
</evidence>
<dbReference type="Pfam" id="PF18962">
    <property type="entry name" value="Por_Secre_tail"/>
    <property type="match status" value="1"/>
</dbReference>
<evidence type="ECO:0000313" key="3">
    <source>
        <dbReference type="EMBL" id="MFB9096915.1"/>
    </source>
</evidence>
<gene>
    <name evidence="3" type="ORF">ACFFVF_10335</name>
</gene>
<dbReference type="InterPro" id="IPR026444">
    <property type="entry name" value="Secre_tail"/>
</dbReference>